<evidence type="ECO:0000256" key="3">
    <source>
        <dbReference type="ARBA" id="ARBA00022840"/>
    </source>
</evidence>
<keyword evidence="5" id="KW-0812">Transmembrane</keyword>
<comment type="caution">
    <text evidence="8">The sequence shown here is derived from an EMBL/GenBank/DDBJ whole genome shotgun (WGS) entry which is preliminary data.</text>
</comment>
<proteinExistence type="predicted"/>
<dbReference type="Pfam" id="PF00004">
    <property type="entry name" value="AAA"/>
    <property type="match status" value="1"/>
</dbReference>
<keyword evidence="4" id="KW-0143">Chaperone</keyword>
<dbReference type="EMBL" id="MFKG01000025">
    <property type="protein sequence ID" value="OGG40130.1"/>
    <property type="molecule type" value="Genomic_DNA"/>
</dbReference>
<dbReference type="CDD" id="cd00009">
    <property type="entry name" value="AAA"/>
    <property type="match status" value="1"/>
</dbReference>
<dbReference type="GO" id="GO:0034605">
    <property type="term" value="P:cellular response to heat"/>
    <property type="evidence" value="ECO:0007669"/>
    <property type="project" value="TreeGrafter"/>
</dbReference>
<keyword evidence="2" id="KW-0547">Nucleotide-binding</keyword>
<dbReference type="InterPro" id="IPR003593">
    <property type="entry name" value="AAA+_ATPase"/>
</dbReference>
<dbReference type="InterPro" id="IPR001270">
    <property type="entry name" value="ClpA/B"/>
</dbReference>
<name>A0A1F6BT86_9BACT</name>
<dbReference type="Gene3D" id="3.40.50.300">
    <property type="entry name" value="P-loop containing nucleotide triphosphate hydrolases"/>
    <property type="match status" value="2"/>
</dbReference>
<dbReference type="InterPro" id="IPR041546">
    <property type="entry name" value="ClpA/ClpB_AAA_lid"/>
</dbReference>
<evidence type="ECO:0000256" key="4">
    <source>
        <dbReference type="ARBA" id="ARBA00023186"/>
    </source>
</evidence>
<organism evidence="8 9">
    <name type="scientific">Candidatus Jorgensenbacteria bacterium GWA1_49_17</name>
    <dbReference type="NCBI Taxonomy" id="1798467"/>
    <lineage>
        <taxon>Bacteria</taxon>
        <taxon>Candidatus Joergenseniibacteriota</taxon>
    </lineage>
</organism>
<keyword evidence="5" id="KW-1133">Transmembrane helix</keyword>
<dbReference type="InterPro" id="IPR050130">
    <property type="entry name" value="ClpA_ClpB"/>
</dbReference>
<dbReference type="PANTHER" id="PTHR11638:SF18">
    <property type="entry name" value="HEAT SHOCK PROTEIN 104"/>
    <property type="match status" value="1"/>
</dbReference>
<dbReference type="AlphaFoldDB" id="A0A1F6BT86"/>
<dbReference type="SMART" id="SM00382">
    <property type="entry name" value="AAA"/>
    <property type="match status" value="2"/>
</dbReference>
<evidence type="ECO:0000256" key="1">
    <source>
        <dbReference type="ARBA" id="ARBA00022737"/>
    </source>
</evidence>
<dbReference type="InterPro" id="IPR003959">
    <property type="entry name" value="ATPase_AAA_core"/>
</dbReference>
<feature type="transmembrane region" description="Helical" evidence="5">
    <location>
        <begin position="21"/>
        <end position="40"/>
    </location>
</feature>
<dbReference type="CDD" id="cd19499">
    <property type="entry name" value="RecA-like_ClpB_Hsp104-like"/>
    <property type="match status" value="1"/>
</dbReference>
<dbReference type="PANTHER" id="PTHR11638">
    <property type="entry name" value="ATP-DEPENDENT CLP PROTEASE"/>
    <property type="match status" value="1"/>
</dbReference>
<dbReference type="GO" id="GO:0005524">
    <property type="term" value="F:ATP binding"/>
    <property type="evidence" value="ECO:0007669"/>
    <property type="project" value="UniProtKB-KW"/>
</dbReference>
<evidence type="ECO:0000313" key="9">
    <source>
        <dbReference type="Proteomes" id="UP000179368"/>
    </source>
</evidence>
<evidence type="ECO:0000313" key="8">
    <source>
        <dbReference type="EMBL" id="OGG40130.1"/>
    </source>
</evidence>
<evidence type="ECO:0000256" key="2">
    <source>
        <dbReference type="ARBA" id="ARBA00022741"/>
    </source>
</evidence>
<dbReference type="InterPro" id="IPR019489">
    <property type="entry name" value="Clp_ATPase_C"/>
</dbReference>
<dbReference type="Pfam" id="PF07724">
    <property type="entry name" value="AAA_2"/>
    <property type="match status" value="1"/>
</dbReference>
<keyword evidence="5" id="KW-0472">Membrane</keyword>
<gene>
    <name evidence="8" type="ORF">A2116_00465</name>
</gene>
<dbReference type="Gene3D" id="1.10.8.60">
    <property type="match status" value="2"/>
</dbReference>
<feature type="domain" description="AAA+ ATPase" evidence="6">
    <location>
        <begin position="572"/>
        <end position="739"/>
    </location>
</feature>
<sequence>MTLYFKEPRLELTRMGEFLTRLVAYSSYIGLTAGVILLFFSDLSSLRWFAVLAALFLIDRILHLGEAERSIRDLDAAGEEKINLAEVLTPAAYKIINHAFRKSLMVGQNFYLLIFKELIMRRDVREALKRLSVPFGECLDRAEEHLEESERPGRPELLNAIEKLIVESYGNAMRTDEEFIEPRNIFVALSRTGDKKIGELLELFNLTEKDLEEAVIFGRYGRLLARVHRLPAVLGGFAYHPSHLRKRIVNRAWTSRPTPTLDNFSTDLTALARAEKVGFLVGHEKDFDSVLSIISRPGKPNVLLVGEPGVGKSTLIHHLAFRMIKDEVPPVLFDKRLISLELGSLLADAPVEILAARLRKITEEITLAGNIVISISNIHDLFRTAEKDALSAIDILLPVIKNAEIPVIGETYPKEFKRYIEARSDFLEQFEVVEVTEITKEEALRFLVYMSLILEREFKIVITLRAVSKAVELASRYFRKKPLPGSAVDILKQALVRAGEQKLKTLEENLVVEVAEEQSKIPIEKAGTEETAKLLDLENIIHKRLVNQETAVRAVSQALREYRSGLSRRGGPIAVFLFVGPTGVGKTELAKILTHTMFGSKELMERFDMSEYQDKTSVFRLIGNPDGSRTGSLTDAILKKPYSLILLDEFEKSHPDILNIFLQVFDDGRLTDSLGRTANFENTIIIATSNAHSNFIKEEVEKGKSIGEISEELKKKLTEYFKPELLNRFSDVIVFRNLTVEEIKVIAGILIGELTGLLQETHGIALKVDEAATRKIAELGWSPVYGARPLRQVISEKVKSPLAEKILKKEVARGNEILVTLEGDRFEFKLIL</sequence>
<feature type="domain" description="Clp ATPase C-terminal" evidence="7">
    <location>
        <begin position="738"/>
        <end position="828"/>
    </location>
</feature>
<dbReference type="InterPro" id="IPR027417">
    <property type="entry name" value="P-loop_NTPase"/>
</dbReference>
<dbReference type="Gene3D" id="1.10.1780.10">
    <property type="entry name" value="Clp, N-terminal domain"/>
    <property type="match status" value="1"/>
</dbReference>
<keyword evidence="3" id="KW-0067">ATP-binding</keyword>
<reference evidence="8 9" key="1">
    <citation type="journal article" date="2016" name="Nat. Commun.">
        <title>Thousands of microbial genomes shed light on interconnected biogeochemical processes in an aquifer system.</title>
        <authorList>
            <person name="Anantharaman K."/>
            <person name="Brown C.T."/>
            <person name="Hug L.A."/>
            <person name="Sharon I."/>
            <person name="Castelle C.J."/>
            <person name="Probst A.J."/>
            <person name="Thomas B.C."/>
            <person name="Singh A."/>
            <person name="Wilkins M.J."/>
            <person name="Karaoz U."/>
            <person name="Brodie E.L."/>
            <person name="Williams K.H."/>
            <person name="Hubbard S.S."/>
            <person name="Banfield J.F."/>
        </authorList>
    </citation>
    <scope>NUCLEOTIDE SEQUENCE [LARGE SCALE GENOMIC DNA]</scope>
</reference>
<evidence type="ECO:0008006" key="10">
    <source>
        <dbReference type="Google" id="ProtNLM"/>
    </source>
</evidence>
<keyword evidence="1" id="KW-0677">Repeat</keyword>
<dbReference type="GO" id="GO:0005737">
    <property type="term" value="C:cytoplasm"/>
    <property type="evidence" value="ECO:0007669"/>
    <property type="project" value="TreeGrafter"/>
</dbReference>
<accession>A0A1F6BT86</accession>
<feature type="domain" description="AAA+ ATPase" evidence="6">
    <location>
        <begin position="298"/>
        <end position="434"/>
    </location>
</feature>
<dbReference type="InterPro" id="IPR036628">
    <property type="entry name" value="Clp_N_dom_sf"/>
</dbReference>
<dbReference type="PRINTS" id="PR00300">
    <property type="entry name" value="CLPPROTEASEA"/>
</dbReference>
<evidence type="ECO:0000256" key="5">
    <source>
        <dbReference type="SAM" id="Phobius"/>
    </source>
</evidence>
<evidence type="ECO:0000259" key="6">
    <source>
        <dbReference type="SMART" id="SM00382"/>
    </source>
</evidence>
<dbReference type="GO" id="GO:0016887">
    <property type="term" value="F:ATP hydrolysis activity"/>
    <property type="evidence" value="ECO:0007669"/>
    <property type="project" value="InterPro"/>
</dbReference>
<protein>
    <recommendedName>
        <fullName evidence="10">Clp R domain-containing protein</fullName>
    </recommendedName>
</protein>
<dbReference type="SUPFAM" id="SSF52540">
    <property type="entry name" value="P-loop containing nucleoside triphosphate hydrolases"/>
    <property type="match status" value="2"/>
</dbReference>
<dbReference type="Pfam" id="PF10431">
    <property type="entry name" value="ClpB_D2-small"/>
    <property type="match status" value="1"/>
</dbReference>
<evidence type="ECO:0000259" key="7">
    <source>
        <dbReference type="SMART" id="SM01086"/>
    </source>
</evidence>
<dbReference type="SMART" id="SM01086">
    <property type="entry name" value="ClpB_D2-small"/>
    <property type="match status" value="1"/>
</dbReference>
<dbReference type="Pfam" id="PF17871">
    <property type="entry name" value="AAA_lid_9"/>
    <property type="match status" value="1"/>
</dbReference>
<dbReference type="Proteomes" id="UP000179368">
    <property type="component" value="Unassembled WGS sequence"/>
</dbReference>